<gene>
    <name evidence="2" type="ORF">B296_00014546</name>
</gene>
<feature type="region of interest" description="Disordered" evidence="1">
    <location>
        <begin position="113"/>
        <end position="132"/>
    </location>
</feature>
<dbReference type="EMBL" id="AMZH03003934">
    <property type="protein sequence ID" value="RRT70687.1"/>
    <property type="molecule type" value="Genomic_DNA"/>
</dbReference>
<evidence type="ECO:0000313" key="3">
    <source>
        <dbReference type="Proteomes" id="UP000287651"/>
    </source>
</evidence>
<comment type="caution">
    <text evidence="2">The sequence shown here is derived from an EMBL/GenBank/DDBJ whole genome shotgun (WGS) entry which is preliminary data.</text>
</comment>
<dbReference type="Proteomes" id="UP000287651">
    <property type="component" value="Unassembled WGS sequence"/>
</dbReference>
<reference evidence="2 3" key="1">
    <citation type="journal article" date="2014" name="Agronomy (Basel)">
        <title>A Draft Genome Sequence for Ensete ventricosum, the Drought-Tolerant Tree Against Hunger.</title>
        <authorList>
            <person name="Harrison J."/>
            <person name="Moore K.A."/>
            <person name="Paszkiewicz K."/>
            <person name="Jones T."/>
            <person name="Grant M."/>
            <person name="Ambacheew D."/>
            <person name="Muzemil S."/>
            <person name="Studholme D.J."/>
        </authorList>
    </citation>
    <scope>NUCLEOTIDE SEQUENCE [LARGE SCALE GENOMIC DNA]</scope>
</reference>
<sequence>MVDQIPDTEHGTTNVKGYEHKNLKIKLRQKIFRCLSNLLSAIGVVSLLVRRPHQKGRPIDPFRPSIIVYNNRGGLLVRGPGPRRSTTGTIPSCIRNRRKKFGGVRSEEWSVRDGARGEVGEEKRGGRDGRGTAEACEINYNREYYNQRFSRSQVQASSRSEDDVVGNSLGVRRNLAKSIWSLLGWRKGVFQKKTKTRRKIVKGSRKTYQELGSGLSFGRVQLVDLRIDLHEVQVEIGKEKGITFLKILAIVPSLPRFRVANDGFTA</sequence>
<dbReference type="AlphaFoldDB" id="A0A427A355"/>
<organism evidence="2 3">
    <name type="scientific">Ensete ventricosum</name>
    <name type="common">Abyssinian banana</name>
    <name type="synonym">Musa ensete</name>
    <dbReference type="NCBI Taxonomy" id="4639"/>
    <lineage>
        <taxon>Eukaryota</taxon>
        <taxon>Viridiplantae</taxon>
        <taxon>Streptophyta</taxon>
        <taxon>Embryophyta</taxon>
        <taxon>Tracheophyta</taxon>
        <taxon>Spermatophyta</taxon>
        <taxon>Magnoliopsida</taxon>
        <taxon>Liliopsida</taxon>
        <taxon>Zingiberales</taxon>
        <taxon>Musaceae</taxon>
        <taxon>Ensete</taxon>
    </lineage>
</organism>
<name>A0A427A355_ENSVE</name>
<accession>A0A427A355</accession>
<evidence type="ECO:0000256" key="1">
    <source>
        <dbReference type="SAM" id="MobiDB-lite"/>
    </source>
</evidence>
<protein>
    <submittedName>
        <fullName evidence="2">Uncharacterized protein</fullName>
    </submittedName>
</protein>
<feature type="compositionally biased region" description="Basic and acidic residues" evidence="1">
    <location>
        <begin position="113"/>
        <end position="131"/>
    </location>
</feature>
<evidence type="ECO:0000313" key="2">
    <source>
        <dbReference type="EMBL" id="RRT70687.1"/>
    </source>
</evidence>
<proteinExistence type="predicted"/>